<reference evidence="2 3" key="1">
    <citation type="submission" date="2019-01" db="EMBL/GenBank/DDBJ databases">
        <authorList>
            <person name="Sayadi A."/>
        </authorList>
    </citation>
    <scope>NUCLEOTIDE SEQUENCE [LARGE SCALE GENOMIC DNA]</scope>
</reference>
<proteinExistence type="predicted"/>
<evidence type="ECO:0000256" key="1">
    <source>
        <dbReference type="SAM" id="MobiDB-lite"/>
    </source>
</evidence>
<protein>
    <submittedName>
        <fullName evidence="2">Uncharacterized protein</fullName>
    </submittedName>
</protein>
<organism evidence="2 3">
    <name type="scientific">Callosobruchus maculatus</name>
    <name type="common">Southern cowpea weevil</name>
    <name type="synonym">Pulse bruchid</name>
    <dbReference type="NCBI Taxonomy" id="64391"/>
    <lineage>
        <taxon>Eukaryota</taxon>
        <taxon>Metazoa</taxon>
        <taxon>Ecdysozoa</taxon>
        <taxon>Arthropoda</taxon>
        <taxon>Hexapoda</taxon>
        <taxon>Insecta</taxon>
        <taxon>Pterygota</taxon>
        <taxon>Neoptera</taxon>
        <taxon>Endopterygota</taxon>
        <taxon>Coleoptera</taxon>
        <taxon>Polyphaga</taxon>
        <taxon>Cucujiformia</taxon>
        <taxon>Chrysomeloidea</taxon>
        <taxon>Chrysomelidae</taxon>
        <taxon>Bruchinae</taxon>
        <taxon>Bruchini</taxon>
        <taxon>Callosobruchus</taxon>
    </lineage>
</organism>
<evidence type="ECO:0000313" key="2">
    <source>
        <dbReference type="EMBL" id="VEN36652.1"/>
    </source>
</evidence>
<evidence type="ECO:0000313" key="3">
    <source>
        <dbReference type="Proteomes" id="UP000410492"/>
    </source>
</evidence>
<sequence>MFQKLPRFGSASISCSSQTTRHNSTTQPQAHTTPQSNNTTHNRKDCHLTLEEGKYDFLFLVLRRNTIFQSELKSAQTFQR</sequence>
<gene>
    <name evidence="2" type="ORF">CALMAC_LOCUS2188</name>
</gene>
<dbReference type="AlphaFoldDB" id="A0A653BM52"/>
<name>A0A653BM52_CALMS</name>
<accession>A0A653BM52</accession>
<dbReference type="Proteomes" id="UP000410492">
    <property type="component" value="Unassembled WGS sequence"/>
</dbReference>
<keyword evidence="3" id="KW-1185">Reference proteome</keyword>
<feature type="compositionally biased region" description="Polar residues" evidence="1">
    <location>
        <begin position="11"/>
        <end position="40"/>
    </location>
</feature>
<feature type="region of interest" description="Disordered" evidence="1">
    <location>
        <begin position="1"/>
        <end position="44"/>
    </location>
</feature>
<dbReference type="EMBL" id="CAACVG010002589">
    <property type="protein sequence ID" value="VEN36652.1"/>
    <property type="molecule type" value="Genomic_DNA"/>
</dbReference>